<gene>
    <name evidence="1" type="ORF">Esi_0056_0123</name>
</gene>
<reference evidence="1 2" key="1">
    <citation type="journal article" date="2010" name="Nature">
        <title>The Ectocarpus genome and the independent evolution of multicellularity in brown algae.</title>
        <authorList>
            <person name="Cock J.M."/>
            <person name="Sterck L."/>
            <person name="Rouze P."/>
            <person name="Scornet D."/>
            <person name="Allen A.E."/>
            <person name="Amoutzias G."/>
            <person name="Anthouard V."/>
            <person name="Artiguenave F."/>
            <person name="Aury J.M."/>
            <person name="Badger J.H."/>
            <person name="Beszteri B."/>
            <person name="Billiau K."/>
            <person name="Bonnet E."/>
            <person name="Bothwell J.H."/>
            <person name="Bowler C."/>
            <person name="Boyen C."/>
            <person name="Brownlee C."/>
            <person name="Carrano C.J."/>
            <person name="Charrier B."/>
            <person name="Cho G.Y."/>
            <person name="Coelho S.M."/>
            <person name="Collen J."/>
            <person name="Corre E."/>
            <person name="Da Silva C."/>
            <person name="Delage L."/>
            <person name="Delaroque N."/>
            <person name="Dittami S.M."/>
            <person name="Doulbeau S."/>
            <person name="Elias M."/>
            <person name="Farnham G."/>
            <person name="Gachon C.M."/>
            <person name="Gschloessl B."/>
            <person name="Heesch S."/>
            <person name="Jabbari K."/>
            <person name="Jubin C."/>
            <person name="Kawai H."/>
            <person name="Kimura K."/>
            <person name="Kloareg B."/>
            <person name="Kupper F.C."/>
            <person name="Lang D."/>
            <person name="Le Bail A."/>
            <person name="Leblanc C."/>
            <person name="Lerouge P."/>
            <person name="Lohr M."/>
            <person name="Lopez P.J."/>
            <person name="Martens C."/>
            <person name="Maumus F."/>
            <person name="Michel G."/>
            <person name="Miranda-Saavedra D."/>
            <person name="Morales J."/>
            <person name="Moreau H."/>
            <person name="Motomura T."/>
            <person name="Nagasato C."/>
            <person name="Napoli C.A."/>
            <person name="Nelson D.R."/>
            <person name="Nyvall-Collen P."/>
            <person name="Peters A.F."/>
            <person name="Pommier C."/>
            <person name="Potin P."/>
            <person name="Poulain J."/>
            <person name="Quesneville H."/>
            <person name="Read B."/>
            <person name="Rensing S.A."/>
            <person name="Ritter A."/>
            <person name="Rousvoal S."/>
            <person name="Samanta M."/>
            <person name="Samson G."/>
            <person name="Schroeder D.C."/>
            <person name="Segurens B."/>
            <person name="Strittmatter M."/>
            <person name="Tonon T."/>
            <person name="Tregear J.W."/>
            <person name="Valentin K."/>
            <person name="von Dassow P."/>
            <person name="Yamagishi T."/>
            <person name="Van de Peer Y."/>
            <person name="Wincker P."/>
        </authorList>
    </citation>
    <scope>NUCLEOTIDE SEQUENCE [LARGE SCALE GENOMIC DNA]</scope>
    <source>
        <strain evidence="2">Ec32 / CCAP1310/4</strain>
    </source>
</reference>
<dbReference type="AlphaFoldDB" id="D8LQ24"/>
<name>D8LQ24_ECTSI</name>
<evidence type="ECO:0000313" key="2">
    <source>
        <dbReference type="Proteomes" id="UP000002630"/>
    </source>
</evidence>
<protein>
    <submittedName>
        <fullName evidence="1">Uncharacterized protein</fullName>
    </submittedName>
</protein>
<keyword evidence="2" id="KW-1185">Reference proteome</keyword>
<sequence>MAWRRFSLREGKGRLERVVLASAESYAQAQENEGGGGSWDVTFDTAGHRNFMQRGSYSLGIGAILP</sequence>
<dbReference type="EMBL" id="FN649735">
    <property type="protein sequence ID" value="CBN74916.1"/>
    <property type="molecule type" value="Genomic_DNA"/>
</dbReference>
<dbReference type="Proteomes" id="UP000002630">
    <property type="component" value="Linkage Group LG10"/>
</dbReference>
<dbReference type="EMBL" id="FN648774">
    <property type="protein sequence ID" value="CBN74916.1"/>
    <property type="molecule type" value="Genomic_DNA"/>
</dbReference>
<proteinExistence type="predicted"/>
<dbReference type="InParanoid" id="D8LQ24"/>
<accession>D8LQ24</accession>
<organism evidence="1 2">
    <name type="scientific">Ectocarpus siliculosus</name>
    <name type="common">Brown alga</name>
    <name type="synonym">Conferva siliculosa</name>
    <dbReference type="NCBI Taxonomy" id="2880"/>
    <lineage>
        <taxon>Eukaryota</taxon>
        <taxon>Sar</taxon>
        <taxon>Stramenopiles</taxon>
        <taxon>Ochrophyta</taxon>
        <taxon>PX clade</taxon>
        <taxon>Phaeophyceae</taxon>
        <taxon>Ectocarpales</taxon>
        <taxon>Ectocarpaceae</taxon>
        <taxon>Ectocarpus</taxon>
    </lineage>
</organism>
<evidence type="ECO:0000313" key="1">
    <source>
        <dbReference type="EMBL" id="CBN74916.1"/>
    </source>
</evidence>